<reference evidence="4 5" key="1">
    <citation type="submission" date="2014-04" db="EMBL/GenBank/DDBJ databases">
        <authorList>
            <consortium name="DOE Joint Genome Institute"/>
            <person name="Kuo A."/>
            <person name="Ruytinx J."/>
            <person name="Rineau F."/>
            <person name="Colpaert J."/>
            <person name="Kohler A."/>
            <person name="Nagy L.G."/>
            <person name="Floudas D."/>
            <person name="Copeland A."/>
            <person name="Barry K.W."/>
            <person name="Cichocki N."/>
            <person name="Veneault-Fourrey C."/>
            <person name="LaButti K."/>
            <person name="Lindquist E.A."/>
            <person name="Lipzen A."/>
            <person name="Lundell T."/>
            <person name="Morin E."/>
            <person name="Murat C."/>
            <person name="Sun H."/>
            <person name="Tunlid A."/>
            <person name="Henrissat B."/>
            <person name="Grigoriev I.V."/>
            <person name="Hibbett D.S."/>
            <person name="Martin F."/>
            <person name="Nordberg H.P."/>
            <person name="Cantor M.N."/>
            <person name="Hua S.X."/>
        </authorList>
    </citation>
    <scope>NUCLEOTIDE SEQUENCE [LARGE SCALE GENOMIC DNA]</scope>
    <source>
        <strain evidence="4 5">UH-Slu-Lm8-n1</strain>
    </source>
</reference>
<dbReference type="InterPro" id="IPR015943">
    <property type="entry name" value="WD40/YVTN_repeat-like_dom_sf"/>
</dbReference>
<keyword evidence="1 3" id="KW-0853">WD repeat</keyword>
<evidence type="ECO:0000256" key="3">
    <source>
        <dbReference type="PROSITE-ProRule" id="PRU00221"/>
    </source>
</evidence>
<dbReference type="STRING" id="930992.A0A0C9ZT80"/>
<reference evidence="5" key="2">
    <citation type="submission" date="2015-01" db="EMBL/GenBank/DDBJ databases">
        <title>Evolutionary Origins and Diversification of the Mycorrhizal Mutualists.</title>
        <authorList>
            <consortium name="DOE Joint Genome Institute"/>
            <consortium name="Mycorrhizal Genomics Consortium"/>
            <person name="Kohler A."/>
            <person name="Kuo A."/>
            <person name="Nagy L.G."/>
            <person name="Floudas D."/>
            <person name="Copeland A."/>
            <person name="Barry K.W."/>
            <person name="Cichocki N."/>
            <person name="Veneault-Fourrey C."/>
            <person name="LaButti K."/>
            <person name="Lindquist E.A."/>
            <person name="Lipzen A."/>
            <person name="Lundell T."/>
            <person name="Morin E."/>
            <person name="Murat C."/>
            <person name="Riley R."/>
            <person name="Ohm R."/>
            <person name="Sun H."/>
            <person name="Tunlid A."/>
            <person name="Henrissat B."/>
            <person name="Grigoriev I.V."/>
            <person name="Hibbett D.S."/>
            <person name="Martin F."/>
        </authorList>
    </citation>
    <scope>NUCLEOTIDE SEQUENCE [LARGE SCALE GENOMIC DNA]</scope>
    <source>
        <strain evidence="5">UH-Slu-Lm8-n1</strain>
    </source>
</reference>
<evidence type="ECO:0000256" key="1">
    <source>
        <dbReference type="ARBA" id="ARBA00022574"/>
    </source>
</evidence>
<evidence type="ECO:0000256" key="2">
    <source>
        <dbReference type="ARBA" id="ARBA00022737"/>
    </source>
</evidence>
<dbReference type="Gene3D" id="2.130.10.10">
    <property type="entry name" value="YVTN repeat-like/Quinoprotein amine dehydrogenase"/>
    <property type="match status" value="1"/>
</dbReference>
<dbReference type="InterPro" id="IPR001680">
    <property type="entry name" value="WD40_rpt"/>
</dbReference>
<dbReference type="Proteomes" id="UP000054485">
    <property type="component" value="Unassembled WGS sequence"/>
</dbReference>
<keyword evidence="2" id="KW-0677">Repeat</keyword>
<gene>
    <name evidence="4" type="ORF">CY34DRAFT_806488</name>
</gene>
<dbReference type="PANTHER" id="PTHR19848:SF8">
    <property type="entry name" value="F-BOX AND WD REPEAT DOMAIN CONTAINING 7"/>
    <property type="match status" value="1"/>
</dbReference>
<dbReference type="OrthoDB" id="2678704at2759"/>
<organism evidence="4 5">
    <name type="scientific">Suillus luteus UH-Slu-Lm8-n1</name>
    <dbReference type="NCBI Taxonomy" id="930992"/>
    <lineage>
        <taxon>Eukaryota</taxon>
        <taxon>Fungi</taxon>
        <taxon>Dikarya</taxon>
        <taxon>Basidiomycota</taxon>
        <taxon>Agaricomycotina</taxon>
        <taxon>Agaricomycetes</taxon>
        <taxon>Agaricomycetidae</taxon>
        <taxon>Boletales</taxon>
        <taxon>Suillineae</taxon>
        <taxon>Suillaceae</taxon>
        <taxon>Suillus</taxon>
    </lineage>
</organism>
<dbReference type="AlphaFoldDB" id="A0A0C9ZT80"/>
<dbReference type="InParanoid" id="A0A0C9ZT80"/>
<dbReference type="SMART" id="SM00320">
    <property type="entry name" value="WD40"/>
    <property type="match status" value="3"/>
</dbReference>
<protein>
    <submittedName>
        <fullName evidence="4">Uncharacterized protein</fullName>
    </submittedName>
</protein>
<dbReference type="Pfam" id="PF00400">
    <property type="entry name" value="WD40"/>
    <property type="match status" value="2"/>
</dbReference>
<dbReference type="HOGENOM" id="CLU_000288_57_18_1"/>
<sequence length="205" mass="22892">MPSGSTQPVATPDNLILTPVMTLEGHEPWNLYSSDGEQHEMKYILCISYFPDSKQMISGSWDTTIRRWDLRKDKENEKDKEVFECVQAVGVSRDGRWVVIAGGKGIKVSEVETGIVRTFHEDFWISCIDISADSTLLAAGGSPREARIWNLDTGELVAGPFDIGQDIPVALRFSEDSRKLAVSSYSNEHHLQAFRSSGQQQTKTL</sequence>
<dbReference type="PROSITE" id="PS50082">
    <property type="entry name" value="WD_REPEATS_2"/>
    <property type="match status" value="2"/>
</dbReference>
<dbReference type="PANTHER" id="PTHR19848">
    <property type="entry name" value="WD40 REPEAT PROTEIN"/>
    <property type="match status" value="1"/>
</dbReference>
<evidence type="ECO:0000313" key="4">
    <source>
        <dbReference type="EMBL" id="KIK41075.1"/>
    </source>
</evidence>
<dbReference type="SUPFAM" id="SSF50978">
    <property type="entry name" value="WD40 repeat-like"/>
    <property type="match status" value="1"/>
</dbReference>
<evidence type="ECO:0000313" key="5">
    <source>
        <dbReference type="Proteomes" id="UP000054485"/>
    </source>
</evidence>
<accession>A0A0C9ZT80</accession>
<keyword evidence="5" id="KW-1185">Reference proteome</keyword>
<feature type="repeat" description="WD" evidence="3">
    <location>
        <begin position="44"/>
        <end position="78"/>
    </location>
</feature>
<feature type="repeat" description="WD" evidence="3">
    <location>
        <begin position="125"/>
        <end position="159"/>
    </location>
</feature>
<proteinExistence type="predicted"/>
<dbReference type="EMBL" id="KN835280">
    <property type="protein sequence ID" value="KIK41075.1"/>
    <property type="molecule type" value="Genomic_DNA"/>
</dbReference>
<dbReference type="InterPro" id="IPR036322">
    <property type="entry name" value="WD40_repeat_dom_sf"/>
</dbReference>
<name>A0A0C9ZT80_9AGAM</name>